<reference evidence="3" key="1">
    <citation type="journal article" date="2019" name="Int. J. Syst. Evol. Microbiol.">
        <title>The Global Catalogue of Microorganisms (GCM) 10K type strain sequencing project: providing services to taxonomists for standard genome sequencing and annotation.</title>
        <authorList>
            <consortium name="The Broad Institute Genomics Platform"/>
            <consortium name="The Broad Institute Genome Sequencing Center for Infectious Disease"/>
            <person name="Wu L."/>
            <person name="Ma J."/>
        </authorList>
    </citation>
    <scope>NUCLEOTIDE SEQUENCE [LARGE SCALE GENOMIC DNA]</scope>
    <source>
        <strain evidence="3">JCM 17714</strain>
    </source>
</reference>
<organism evidence="2 3">
    <name type="scientific">Bartonella pachyuromydis</name>
    <dbReference type="NCBI Taxonomy" id="931097"/>
    <lineage>
        <taxon>Bacteria</taxon>
        <taxon>Pseudomonadati</taxon>
        <taxon>Pseudomonadota</taxon>
        <taxon>Alphaproteobacteria</taxon>
        <taxon>Hyphomicrobiales</taxon>
        <taxon>Bartonellaceae</taxon>
        <taxon>Bartonella</taxon>
    </lineage>
</organism>
<accession>A0ABP8VDP6</accession>
<keyword evidence="1" id="KW-1133">Transmembrane helix</keyword>
<comment type="caution">
    <text evidence="2">The sequence shown here is derived from an EMBL/GenBank/DDBJ whole genome shotgun (WGS) entry which is preliminary data.</text>
</comment>
<name>A0ABP8VDP6_9HYPH</name>
<proteinExistence type="predicted"/>
<evidence type="ECO:0000313" key="3">
    <source>
        <dbReference type="Proteomes" id="UP001501699"/>
    </source>
</evidence>
<evidence type="ECO:0000256" key="1">
    <source>
        <dbReference type="SAM" id="Phobius"/>
    </source>
</evidence>
<dbReference type="Proteomes" id="UP001501699">
    <property type="component" value="Unassembled WGS sequence"/>
</dbReference>
<gene>
    <name evidence="2" type="ORF">GCM10023262_02610</name>
</gene>
<evidence type="ECO:0000313" key="2">
    <source>
        <dbReference type="EMBL" id="GAA4658602.1"/>
    </source>
</evidence>
<protein>
    <submittedName>
        <fullName evidence="2">Uncharacterized protein</fullName>
    </submittedName>
</protein>
<keyword evidence="1" id="KW-0472">Membrane</keyword>
<feature type="transmembrane region" description="Helical" evidence="1">
    <location>
        <begin position="6"/>
        <end position="32"/>
    </location>
</feature>
<keyword evidence="1" id="KW-0812">Transmembrane</keyword>
<sequence>MKFTNFPYHVGFVVFLNDNILIIMIFYSFFILNDKPEYRKISFILNPFILKQLKLFPQYYKADWRVDKNS</sequence>
<dbReference type="EMBL" id="BAABJA010000001">
    <property type="protein sequence ID" value="GAA4658602.1"/>
    <property type="molecule type" value="Genomic_DNA"/>
</dbReference>
<keyword evidence="3" id="KW-1185">Reference proteome</keyword>